<keyword evidence="5" id="KW-0694">RNA-binding</keyword>
<evidence type="ECO:0000256" key="2">
    <source>
        <dbReference type="ARBA" id="ARBA00022723"/>
    </source>
</evidence>
<feature type="domain" description="K Homology" evidence="8">
    <location>
        <begin position="612"/>
        <end position="683"/>
    </location>
</feature>
<dbReference type="InterPro" id="IPR049786">
    <property type="entry name" value="Rnc1_KH-I_3"/>
</dbReference>
<dbReference type="Gene3D" id="3.90.180.10">
    <property type="entry name" value="Medium-chain alcohol dehydrogenases, catalytic domain"/>
    <property type="match status" value="1"/>
</dbReference>
<proteinExistence type="inferred from homology"/>
<feature type="domain" description="K Homology" evidence="8">
    <location>
        <begin position="765"/>
        <end position="836"/>
    </location>
</feature>
<keyword evidence="3 6" id="KW-0862">Zinc</keyword>
<dbReference type="SMART" id="SM00322">
    <property type="entry name" value="KH"/>
    <property type="match status" value="3"/>
</dbReference>
<dbReference type="InterPro" id="IPR002328">
    <property type="entry name" value="ADH_Zn_CS"/>
</dbReference>
<evidence type="ECO:0000256" key="1">
    <source>
        <dbReference type="ARBA" id="ARBA00001947"/>
    </source>
</evidence>
<dbReference type="SUPFAM" id="SSF50129">
    <property type="entry name" value="GroES-like"/>
    <property type="match status" value="1"/>
</dbReference>
<comment type="similarity">
    <text evidence="6">Belongs to the zinc-containing alcohol dehydrogenase family.</text>
</comment>
<dbReference type="CDD" id="cd22455">
    <property type="entry name" value="KH-I_Rnc1_rpt1"/>
    <property type="match status" value="1"/>
</dbReference>
<dbReference type="InterPro" id="IPR004088">
    <property type="entry name" value="KH_dom_type_1"/>
</dbReference>
<dbReference type="Gene3D" id="3.40.50.720">
    <property type="entry name" value="NAD(P)-binding Rossmann-like Domain"/>
    <property type="match status" value="1"/>
</dbReference>
<reference evidence="9 10" key="1">
    <citation type="submission" date="2024-09" db="EMBL/GenBank/DDBJ databases">
        <title>T2T genomes of carrot and Alternaria dauci and their utility for understanding host-pathogen interaction during carrot leaf blight disease.</title>
        <authorList>
            <person name="Liu W."/>
            <person name="Xu S."/>
            <person name="Ou C."/>
            <person name="Liu X."/>
            <person name="Zhuang F."/>
            <person name="Deng X.W."/>
        </authorList>
    </citation>
    <scope>NUCLEOTIDE SEQUENCE [LARGE SCALE GENOMIC DNA]</scope>
    <source>
        <strain evidence="9 10">A2016</strain>
    </source>
</reference>
<feature type="region of interest" description="Disordered" evidence="7">
    <location>
        <begin position="702"/>
        <end position="777"/>
    </location>
</feature>
<protein>
    <recommendedName>
        <fullName evidence="8">K Homology domain-containing protein</fullName>
    </recommendedName>
</protein>
<dbReference type="SUPFAM" id="SSF54791">
    <property type="entry name" value="Eukaryotic type KH-domain (KH-domain type I)"/>
    <property type="match status" value="3"/>
</dbReference>
<dbReference type="RefSeq" id="XP_069308229.1">
    <property type="nucleotide sequence ID" value="XM_069450434.1"/>
</dbReference>
<comment type="caution">
    <text evidence="9">The sequence shown here is derived from an EMBL/GenBank/DDBJ whole genome shotgun (WGS) entry which is preliminary data.</text>
</comment>
<dbReference type="Gene3D" id="3.30.1370.10">
    <property type="entry name" value="K Homology domain, type 1"/>
    <property type="match status" value="3"/>
</dbReference>
<dbReference type="EMBL" id="JBHGVX010000003">
    <property type="protein sequence ID" value="KAL1797645.1"/>
    <property type="molecule type" value="Genomic_DNA"/>
</dbReference>
<keyword evidence="2 6" id="KW-0479">Metal-binding</keyword>
<dbReference type="PANTHER" id="PTHR42813:SF2">
    <property type="entry name" value="DEHYDROGENASE, ZINC-CONTAINING, PUTATIVE (AFU_ORTHOLOGUE AFUA_2G02810)-RELATED"/>
    <property type="match status" value="1"/>
</dbReference>
<feature type="compositionally biased region" description="Gly residues" evidence="7">
    <location>
        <begin position="712"/>
        <end position="723"/>
    </location>
</feature>
<dbReference type="GeneID" id="96084573"/>
<dbReference type="PROSITE" id="PS00059">
    <property type="entry name" value="ADH_ZINC"/>
    <property type="match status" value="1"/>
</dbReference>
<gene>
    <name evidence="9" type="ORF">ACET3X_004251</name>
</gene>
<dbReference type="Pfam" id="PF00107">
    <property type="entry name" value="ADH_zinc_N"/>
    <property type="match status" value="1"/>
</dbReference>
<evidence type="ECO:0000256" key="6">
    <source>
        <dbReference type="RuleBase" id="RU361277"/>
    </source>
</evidence>
<evidence type="ECO:0000313" key="9">
    <source>
        <dbReference type="EMBL" id="KAL1797645.1"/>
    </source>
</evidence>
<dbReference type="InterPro" id="IPR013149">
    <property type="entry name" value="ADH-like_C"/>
</dbReference>
<dbReference type="InterPro" id="IPR013154">
    <property type="entry name" value="ADH-like_N"/>
</dbReference>
<evidence type="ECO:0000259" key="8">
    <source>
        <dbReference type="SMART" id="SM00322"/>
    </source>
</evidence>
<keyword evidence="4" id="KW-0560">Oxidoreductase</keyword>
<evidence type="ECO:0000256" key="7">
    <source>
        <dbReference type="SAM" id="MobiDB-lite"/>
    </source>
</evidence>
<evidence type="ECO:0000256" key="4">
    <source>
        <dbReference type="ARBA" id="ARBA00023002"/>
    </source>
</evidence>
<dbReference type="InterPro" id="IPR036612">
    <property type="entry name" value="KH_dom_type_1_sf"/>
</dbReference>
<dbReference type="SUPFAM" id="SSF51735">
    <property type="entry name" value="NAD(P)-binding Rossmann-fold domains"/>
    <property type="match status" value="1"/>
</dbReference>
<dbReference type="InterPro" id="IPR004087">
    <property type="entry name" value="KH_dom"/>
</dbReference>
<sequence>MKAVVFKGPGKVVIEDRPIPKIQDAGDIIVKVEKTALCGSELHVFRGHQPSATDFVMGHEFTGYVHEVGSSVKKLKVGDRVVSPFTTSCGECFYCTHGFSSRCVKCQLFGCPALDGGQAEYVRVPLADSTAVKAPSGIKDEALVLMADIFPTGMFAAKNGFQYSTQEEIKDSVVVLIGCGPVALCALCNITDCKPKHILAVDSVPSRLELAKSLGAEPWNFQTDREGLDKRVKELTDGRGADIIIEVVGLSPALRMGYELVRPWGIISSVGVHNGEIPWTGNEAYNKNVRVQMGRCPVRSVFEEALESLKRHQDKLGFMADKVMPLSEAVEGYDLFDKMKVQKVVFDAQKVPCGFFPASAISVNTARLVRLAKRSYICRPNIALAQGLVSLRHLTSTLPPRSKLVPTTHLSSLLFSHAPPNPPLRSHLPLRPLLPPSSSHLPVRYPAPTTSPATSVIANSLESLVPVSTTKLRPFASLGHLHNMSSEEPQPGPGQDASRVADQLDRLNIDGEGEVAPRTEEEYAESQLTLRAIVSSKEAGVIIGKAGKNVADLRDETGVRAGVSKVVQGVHDRVLSVTGSLSGIAKAYGLVAKGLLEGAPAMGMGGVIRTDGTHPIRLLISHNQMGTIIGRQGLKIKQIQDASGVRMVAQKEMLPQSTERIVEVQGSPGGIEKAIWEIGKCLIDDSERGYGTVLYNPAVRVQPGAGPVPLSNGGGAPSGGMGGRSYNRTGHGADFSDSPPAFSRRSGSDAASRPPPPTHTEDGEEMQTQNISIPSDMVGCIIGRGGSKISEIRKTSNARISIAKAPHDDTGERMFTITGSASANEKALYLLYENLEAEKMRRSQAQE</sequence>
<dbReference type="Pfam" id="PF00013">
    <property type="entry name" value="KH_1"/>
    <property type="match status" value="3"/>
</dbReference>
<dbReference type="CDD" id="cd22456">
    <property type="entry name" value="KH-I_Rnc1_rpt2"/>
    <property type="match status" value="1"/>
</dbReference>
<evidence type="ECO:0000313" key="10">
    <source>
        <dbReference type="Proteomes" id="UP001578633"/>
    </source>
</evidence>
<dbReference type="Proteomes" id="UP001578633">
    <property type="component" value="Chromosome 3"/>
</dbReference>
<dbReference type="CDD" id="cd22457">
    <property type="entry name" value="KH-I_Rnc1_rpt3"/>
    <property type="match status" value="1"/>
</dbReference>
<evidence type="ECO:0000256" key="3">
    <source>
        <dbReference type="ARBA" id="ARBA00022833"/>
    </source>
</evidence>
<dbReference type="PROSITE" id="PS50084">
    <property type="entry name" value="KH_TYPE_1"/>
    <property type="match status" value="3"/>
</dbReference>
<dbReference type="InterPro" id="IPR036291">
    <property type="entry name" value="NAD(P)-bd_dom_sf"/>
</dbReference>
<feature type="domain" description="K Homology" evidence="8">
    <location>
        <begin position="526"/>
        <end position="596"/>
    </location>
</feature>
<dbReference type="Pfam" id="PF08240">
    <property type="entry name" value="ADH_N"/>
    <property type="match status" value="1"/>
</dbReference>
<accession>A0ABR3UNN4</accession>
<comment type="cofactor">
    <cofactor evidence="1 6">
        <name>Zn(2+)</name>
        <dbReference type="ChEBI" id="CHEBI:29105"/>
    </cofactor>
</comment>
<dbReference type="CDD" id="cd08284">
    <property type="entry name" value="FDH_like_2"/>
    <property type="match status" value="1"/>
</dbReference>
<dbReference type="PANTHER" id="PTHR42813">
    <property type="entry name" value="ZINC-TYPE ALCOHOL DEHYDROGENASE-LIKE"/>
    <property type="match status" value="1"/>
</dbReference>
<name>A0ABR3UNN4_9PLEO</name>
<organism evidence="9 10">
    <name type="scientific">Alternaria dauci</name>
    <dbReference type="NCBI Taxonomy" id="48095"/>
    <lineage>
        <taxon>Eukaryota</taxon>
        <taxon>Fungi</taxon>
        <taxon>Dikarya</taxon>
        <taxon>Ascomycota</taxon>
        <taxon>Pezizomycotina</taxon>
        <taxon>Dothideomycetes</taxon>
        <taxon>Pleosporomycetidae</taxon>
        <taxon>Pleosporales</taxon>
        <taxon>Pleosporineae</taxon>
        <taxon>Pleosporaceae</taxon>
        <taxon>Alternaria</taxon>
        <taxon>Alternaria sect. Porri</taxon>
    </lineage>
</organism>
<dbReference type="InterPro" id="IPR011032">
    <property type="entry name" value="GroES-like_sf"/>
</dbReference>
<keyword evidence="10" id="KW-1185">Reference proteome</keyword>
<evidence type="ECO:0000256" key="5">
    <source>
        <dbReference type="PROSITE-ProRule" id="PRU00117"/>
    </source>
</evidence>